<evidence type="ECO:0000313" key="5">
    <source>
        <dbReference type="Proteomes" id="UP000323136"/>
    </source>
</evidence>
<dbReference type="GO" id="GO:0016020">
    <property type="term" value="C:membrane"/>
    <property type="evidence" value="ECO:0007669"/>
    <property type="project" value="InterPro"/>
</dbReference>
<evidence type="ECO:0000256" key="1">
    <source>
        <dbReference type="SAM" id="Coils"/>
    </source>
</evidence>
<reference evidence="4 5" key="1">
    <citation type="submission" date="2019-07" db="EMBL/GenBank/DDBJ databases">
        <title>Genomic Encyclopedia of Type Strains, Phase IV (KMG-IV): sequencing the most valuable type-strain genomes for metagenomic binning, comparative biology and taxonomic classification.</title>
        <authorList>
            <person name="Goeker M."/>
        </authorList>
    </citation>
    <scope>NUCLEOTIDE SEQUENCE [LARGE SCALE GENOMIC DNA]</scope>
    <source>
        <strain evidence="4 5">DSM 18961</strain>
    </source>
</reference>
<dbReference type="EMBL" id="VNIA01000001">
    <property type="protein sequence ID" value="TYP99603.1"/>
    <property type="molecule type" value="Genomic_DNA"/>
</dbReference>
<keyword evidence="1" id="KW-0175">Coiled coil</keyword>
<dbReference type="RefSeq" id="WP_148868315.1">
    <property type="nucleotide sequence ID" value="NZ_VNIA01000001.1"/>
</dbReference>
<gene>
    <name evidence="4" type="ORF">C7447_101203</name>
</gene>
<keyword evidence="4" id="KW-0808">Transferase</keyword>
<keyword evidence="2" id="KW-0812">Transmembrane</keyword>
<feature type="transmembrane region" description="Helical" evidence="2">
    <location>
        <begin position="285"/>
        <end position="309"/>
    </location>
</feature>
<dbReference type="Pfam" id="PF06580">
    <property type="entry name" value="His_kinase"/>
    <property type="match status" value="1"/>
</dbReference>
<dbReference type="AlphaFoldDB" id="A0A5S5DUI0"/>
<feature type="domain" description="Signal transduction histidine kinase internal region" evidence="3">
    <location>
        <begin position="337"/>
        <end position="415"/>
    </location>
</feature>
<name>A0A5S5DUI0_9FLAO</name>
<feature type="coiled-coil region" evidence="1">
    <location>
        <begin position="312"/>
        <end position="344"/>
    </location>
</feature>
<keyword evidence="2" id="KW-1133">Transmembrane helix</keyword>
<dbReference type="OrthoDB" id="9809908at2"/>
<evidence type="ECO:0000313" key="4">
    <source>
        <dbReference type="EMBL" id="TYP99603.1"/>
    </source>
</evidence>
<keyword evidence="4" id="KW-0418">Kinase</keyword>
<sequence length="517" mass="61001">MFKKKYIFILFIVVLITISATYSINKLISEKATIVSQSIAQRSFYKKYNNLQHQFELLQKPLYEAKNVALKQSNLENVIQQLEVLREIHTSDSSRVSSWFGVIKESNIIDFDSAELSNDSIISLKKEVLLQYDSLSTQRLCNRVFKDVNNNYLWRHIAIFKTPYGTVFYGYDLDLLAVQNQFRNIDVYAVSYAYVFNLEGVCLVHPDTSYIGKDVFKMTPLQPEDTLNVKSKYSERIVTSEYLQFDVINYTKCLPLFDDTFFVSINFLKSIYEEDVNQIKKYSSFIYIIFTILLLFVFYYFALTVYVHFKEKATLEHDKANLVLENEIYQKESALLQLQQLKNQINPHFLFNSLNSLYTLIGQNNNLSKTFVIKLSKLYRYLIENPKDNIVDVKTELEFVKQYLFLQKTRFNESLHWDIEVNTHCLSEKIPYLSLQTLVENAIKHNITSKEKPLFIVVLMLDKKVVVKNSYQPKKTIQKGNQFGLKYLKDIYNFYKTPNFKFYIKDDFFCCELPYLK</sequence>
<comment type="caution">
    <text evidence="4">The sequence shown here is derived from an EMBL/GenBank/DDBJ whole genome shotgun (WGS) entry which is preliminary data.</text>
</comment>
<evidence type="ECO:0000256" key="2">
    <source>
        <dbReference type="SAM" id="Phobius"/>
    </source>
</evidence>
<evidence type="ECO:0000259" key="3">
    <source>
        <dbReference type="Pfam" id="PF06580"/>
    </source>
</evidence>
<dbReference type="InterPro" id="IPR010559">
    <property type="entry name" value="Sig_transdc_His_kin_internal"/>
</dbReference>
<dbReference type="Gene3D" id="3.30.450.20">
    <property type="entry name" value="PAS domain"/>
    <property type="match status" value="1"/>
</dbReference>
<accession>A0A5S5DUI0</accession>
<keyword evidence="5" id="KW-1185">Reference proteome</keyword>
<organism evidence="4 5">
    <name type="scientific">Tenacibaculum adriaticum</name>
    <dbReference type="NCBI Taxonomy" id="413713"/>
    <lineage>
        <taxon>Bacteria</taxon>
        <taxon>Pseudomonadati</taxon>
        <taxon>Bacteroidota</taxon>
        <taxon>Flavobacteriia</taxon>
        <taxon>Flavobacteriales</taxon>
        <taxon>Flavobacteriaceae</taxon>
        <taxon>Tenacibaculum</taxon>
    </lineage>
</organism>
<dbReference type="PANTHER" id="PTHR34220:SF7">
    <property type="entry name" value="SENSOR HISTIDINE KINASE YPDA"/>
    <property type="match status" value="1"/>
</dbReference>
<dbReference type="InterPro" id="IPR050640">
    <property type="entry name" value="Bact_2-comp_sensor_kinase"/>
</dbReference>
<dbReference type="Proteomes" id="UP000323136">
    <property type="component" value="Unassembled WGS sequence"/>
</dbReference>
<proteinExistence type="predicted"/>
<dbReference type="GO" id="GO:0000155">
    <property type="term" value="F:phosphorelay sensor kinase activity"/>
    <property type="evidence" value="ECO:0007669"/>
    <property type="project" value="InterPro"/>
</dbReference>
<protein>
    <submittedName>
        <fullName evidence="4">Histidine kinase</fullName>
    </submittedName>
</protein>
<dbReference type="PANTHER" id="PTHR34220">
    <property type="entry name" value="SENSOR HISTIDINE KINASE YPDA"/>
    <property type="match status" value="1"/>
</dbReference>
<keyword evidence="2" id="KW-0472">Membrane</keyword>